<dbReference type="AlphaFoldDB" id="A0AA88H514"/>
<dbReference type="GO" id="GO:0005886">
    <property type="term" value="C:plasma membrane"/>
    <property type="evidence" value="ECO:0007669"/>
    <property type="project" value="TreeGrafter"/>
</dbReference>
<dbReference type="SUPFAM" id="SSF48366">
    <property type="entry name" value="Ras GEF"/>
    <property type="match status" value="1"/>
</dbReference>
<dbReference type="InterPro" id="IPR001895">
    <property type="entry name" value="RASGEF_cat_dom"/>
</dbReference>
<comment type="caution">
    <text evidence="7">The sequence shown here is derived from an EMBL/GenBank/DDBJ whole genome shotgun (WGS) entry which is preliminary data.</text>
</comment>
<dbReference type="PROSITE" id="PS50212">
    <property type="entry name" value="RASGEF_NTER"/>
    <property type="match status" value="1"/>
</dbReference>
<evidence type="ECO:0000313" key="7">
    <source>
        <dbReference type="EMBL" id="KAK2703399.1"/>
    </source>
</evidence>
<dbReference type="PANTHER" id="PTHR23113:SF224">
    <property type="entry name" value="RAP GUANINE NUCLEOTIDE EXCHANGE FACTOR 1"/>
    <property type="match status" value="1"/>
</dbReference>
<dbReference type="InterPro" id="IPR019804">
    <property type="entry name" value="Ras_G-nucl-exch_fac_CS"/>
</dbReference>
<dbReference type="CDD" id="cd00155">
    <property type="entry name" value="RasGEF"/>
    <property type="match status" value="1"/>
</dbReference>
<dbReference type="SMART" id="SM00229">
    <property type="entry name" value="RasGEFN"/>
    <property type="match status" value="1"/>
</dbReference>
<evidence type="ECO:0000259" key="6">
    <source>
        <dbReference type="PROSITE" id="PS50212"/>
    </source>
</evidence>
<protein>
    <recommendedName>
        <fullName evidence="2">CRK SH3-binding GNRP</fullName>
    </recommendedName>
</protein>
<feature type="compositionally biased region" description="Basic and acidic residues" evidence="4">
    <location>
        <begin position="211"/>
        <end position="226"/>
    </location>
</feature>
<dbReference type="FunFam" id="1.10.840.10:FF:000009">
    <property type="entry name" value="rap guanine nucleotide exchange factor 1"/>
    <property type="match status" value="1"/>
</dbReference>
<gene>
    <name evidence="7" type="ORF">QYM36_018127</name>
</gene>
<dbReference type="PROSITE" id="PS50009">
    <property type="entry name" value="RASGEF_CAT"/>
    <property type="match status" value="1"/>
</dbReference>
<evidence type="ECO:0000256" key="2">
    <source>
        <dbReference type="ARBA" id="ARBA00083313"/>
    </source>
</evidence>
<keyword evidence="8" id="KW-1185">Reference proteome</keyword>
<dbReference type="GO" id="GO:0007265">
    <property type="term" value="P:Ras protein signal transduction"/>
    <property type="evidence" value="ECO:0007669"/>
    <property type="project" value="TreeGrafter"/>
</dbReference>
<feature type="compositionally biased region" description="Low complexity" evidence="4">
    <location>
        <begin position="299"/>
        <end position="313"/>
    </location>
</feature>
<reference evidence="7" key="1">
    <citation type="submission" date="2023-07" db="EMBL/GenBank/DDBJ databases">
        <title>Chromosome-level genome assembly of Artemia franciscana.</title>
        <authorList>
            <person name="Jo E."/>
        </authorList>
    </citation>
    <scope>NUCLEOTIDE SEQUENCE</scope>
    <source>
        <tissue evidence="7">Whole body</tissue>
    </source>
</reference>
<keyword evidence="1 3" id="KW-0344">Guanine-nucleotide releasing factor</keyword>
<organism evidence="7 8">
    <name type="scientific">Artemia franciscana</name>
    <name type="common">Brine shrimp</name>
    <name type="synonym">Artemia sanfranciscana</name>
    <dbReference type="NCBI Taxonomy" id="6661"/>
    <lineage>
        <taxon>Eukaryota</taxon>
        <taxon>Metazoa</taxon>
        <taxon>Ecdysozoa</taxon>
        <taxon>Arthropoda</taxon>
        <taxon>Crustacea</taxon>
        <taxon>Branchiopoda</taxon>
        <taxon>Anostraca</taxon>
        <taxon>Artemiidae</taxon>
        <taxon>Artemia</taxon>
    </lineage>
</organism>
<name>A0AA88H514_ARTSF</name>
<evidence type="ECO:0000256" key="1">
    <source>
        <dbReference type="ARBA" id="ARBA00022658"/>
    </source>
</evidence>
<feature type="domain" description="Ras-GEF" evidence="5">
    <location>
        <begin position="879"/>
        <end position="1104"/>
    </location>
</feature>
<dbReference type="PANTHER" id="PTHR23113">
    <property type="entry name" value="GUANINE NUCLEOTIDE EXCHANGE FACTOR"/>
    <property type="match status" value="1"/>
</dbReference>
<accession>A0AA88H514</accession>
<evidence type="ECO:0000259" key="5">
    <source>
        <dbReference type="PROSITE" id="PS50009"/>
    </source>
</evidence>
<feature type="compositionally biased region" description="Basic and acidic residues" evidence="4">
    <location>
        <begin position="241"/>
        <end position="257"/>
    </location>
</feature>
<dbReference type="Pfam" id="PF00617">
    <property type="entry name" value="RasGEF"/>
    <property type="match status" value="1"/>
</dbReference>
<feature type="region of interest" description="Disordered" evidence="4">
    <location>
        <begin position="647"/>
        <end position="671"/>
    </location>
</feature>
<dbReference type="EMBL" id="JAVRJZ010000102">
    <property type="protein sequence ID" value="KAK2703398.1"/>
    <property type="molecule type" value="Genomic_DNA"/>
</dbReference>
<dbReference type="InterPro" id="IPR000651">
    <property type="entry name" value="Ras-like_Gua-exchang_fac_N"/>
</dbReference>
<feature type="domain" description="N-terminal Ras-GEF" evidence="6">
    <location>
        <begin position="731"/>
        <end position="851"/>
    </location>
</feature>
<dbReference type="SMART" id="SM00147">
    <property type="entry name" value="RasGEF"/>
    <property type="match status" value="1"/>
</dbReference>
<dbReference type="PROSITE" id="PS00720">
    <property type="entry name" value="RASGEF"/>
    <property type="match status" value="1"/>
</dbReference>
<dbReference type="InterPro" id="IPR023578">
    <property type="entry name" value="Ras_GEF_dom_sf"/>
</dbReference>
<evidence type="ECO:0000256" key="4">
    <source>
        <dbReference type="SAM" id="MobiDB-lite"/>
    </source>
</evidence>
<evidence type="ECO:0000313" key="8">
    <source>
        <dbReference type="Proteomes" id="UP001187531"/>
    </source>
</evidence>
<evidence type="ECO:0000256" key="3">
    <source>
        <dbReference type="PROSITE-ProRule" id="PRU00168"/>
    </source>
</evidence>
<sequence length="1113" mass="125959">MDNSGRRQLSVLNFAALNIQRLSSAQLQVLHPDDQLSSNLHDTNGRPIIQVVAPSKMAPSSNDRNSEKEIECCRKEIDRALNFFLKVVEARKIEMVHHSATVVLETVLAFHALAIKIGNNDHSTVTAELSAGVFQCVALLIKWSDAILIHGEEAFNQKDIKEAVAALVEAIQNFRVFIVDKLRSQGPVIDTQSTTSQKFDRGSLPDFPLTSEEKMEASEPGKEIQRRNHSFSTDSILSVVRSEEKPPPKPPMYKRDSAPPLPPKRRKPFDSYGSSLASQQGLVSTDLRRSVSPTSLRNSRGSSSPLDSGSSLSIDSCLNPSLDSSMSNRSDDLDLCRIKLERSNRLEDSSARTFHRRIGSDGYEAIFNDRTLRNIRQSGAIFTPEERREFMDIENGLAAERAETESGIFTSLPCEISCGVKSSKYESQRSYSTITRVTGFCVSESTISEESFRLAKNQQIGQEEMSSLLKLQAEAVAFNQMTSAFEKVELEPNRPPLPAKLRLKRGSVYDNVSCSLFNASHFPDIPNTVCVQNNIGEPIVRNQVDFRLDLKPPPLPPKKKAIDCYMNVMPGDYSISSNAEFVRHSVYNLCKQSAKTRLYSQRSVATFSSALLSSDIGTFTSDYLERLSRDYLTEEGLVNLTPPALPPKKRLSCPPPGSNISVEEKTDELKENTPLPVSDKVEFEVPSNVPIIVNTEDKNSEEHEGVTAEEYIPIDEIDVTKSLIFDRHDDDTPELRGGPVDALIVYAASTTKNGFLYQEAFLTTYRTFCAPEDLITKLIYRYNRFIHKIDQRQKAARSAFSLLVRVIDDLAIIDLNVGVLKILTEFVQELISSGCLIHAKALRTKLLEKYVQKQRVLNDHFVYPAMSLKGMSLNLLEFKAEAMAEQMTLIDAAYFNRLELAEVLLWAKEQNEEKSPNLTKFTEHFNKVSYWARSQILEREDAKEREKYVMRFLKIMKHLRKLNNFNSYLALLSALDSAPIRRLEWQKRITDGLDEFCALIDSSCSFRTYRQALAESGEPCIPYIGLILQDLTFINLGNQDFLEEGVVNFGKRWLQFHILENMKRFKKCNYPLKRDEKIMLFLNEFNNYLSEDAMWSISESIKPRGGIQTLKKY</sequence>
<dbReference type="InterPro" id="IPR008937">
    <property type="entry name" value="Ras-like_GEF"/>
</dbReference>
<dbReference type="Proteomes" id="UP001187531">
    <property type="component" value="Unassembled WGS sequence"/>
</dbReference>
<proteinExistence type="predicted"/>
<dbReference type="GO" id="GO:0005085">
    <property type="term" value="F:guanyl-nucleotide exchange factor activity"/>
    <property type="evidence" value="ECO:0007669"/>
    <property type="project" value="UniProtKB-KW"/>
</dbReference>
<feature type="region of interest" description="Disordered" evidence="4">
    <location>
        <begin position="191"/>
        <end position="313"/>
    </location>
</feature>
<dbReference type="Gene3D" id="1.10.840.10">
    <property type="entry name" value="Ras guanine-nucleotide exchange factors catalytic domain"/>
    <property type="match status" value="1"/>
</dbReference>
<feature type="compositionally biased region" description="Basic and acidic residues" evidence="4">
    <location>
        <begin position="662"/>
        <end position="671"/>
    </location>
</feature>
<feature type="compositionally biased region" description="Polar residues" evidence="4">
    <location>
        <begin position="272"/>
        <end position="283"/>
    </location>
</feature>
<dbReference type="EMBL" id="JAVRJZ010000102">
    <property type="protein sequence ID" value="KAK2703399.1"/>
    <property type="molecule type" value="Genomic_DNA"/>
</dbReference>
<dbReference type="InterPro" id="IPR036964">
    <property type="entry name" value="RASGEF_cat_dom_sf"/>
</dbReference>
<dbReference type="Gene3D" id="1.20.870.10">
    <property type="entry name" value="Son of sevenless (SoS) protein Chain: S domain 1"/>
    <property type="match status" value="1"/>
</dbReference>
<dbReference type="Pfam" id="PF00618">
    <property type="entry name" value="RasGEF_N"/>
    <property type="match status" value="1"/>
</dbReference>